<evidence type="ECO:0000313" key="2">
    <source>
        <dbReference type="Proteomes" id="UP000887159"/>
    </source>
</evidence>
<protein>
    <submittedName>
        <fullName evidence="1">Uncharacterized protein</fullName>
    </submittedName>
</protein>
<accession>A0A8X6SQZ9</accession>
<gene>
    <name evidence="1" type="ORF">TNCV_1284701</name>
</gene>
<proteinExistence type="predicted"/>
<comment type="caution">
    <text evidence="1">The sequence shown here is derived from an EMBL/GenBank/DDBJ whole genome shotgun (WGS) entry which is preliminary data.</text>
</comment>
<sequence length="131" mass="14445">MQDSESDDFSVSDYEEVGIEISNVDHTILHRTCSKISYKLDVLLATISAPIEILRRPSGIVVSEAICSAVGIRASLPSPNPGAGKEVEGEERKGMKGSNLIGHQEMVSLKSYRNTVQFIQWVLVVKAWEQE</sequence>
<organism evidence="1 2">
    <name type="scientific">Trichonephila clavipes</name>
    <name type="common">Golden silk orbweaver</name>
    <name type="synonym">Nephila clavipes</name>
    <dbReference type="NCBI Taxonomy" id="2585209"/>
    <lineage>
        <taxon>Eukaryota</taxon>
        <taxon>Metazoa</taxon>
        <taxon>Ecdysozoa</taxon>
        <taxon>Arthropoda</taxon>
        <taxon>Chelicerata</taxon>
        <taxon>Arachnida</taxon>
        <taxon>Araneae</taxon>
        <taxon>Araneomorphae</taxon>
        <taxon>Entelegynae</taxon>
        <taxon>Araneoidea</taxon>
        <taxon>Nephilidae</taxon>
        <taxon>Trichonephila</taxon>
    </lineage>
</organism>
<dbReference type="EMBL" id="BMAU01021335">
    <property type="protein sequence ID" value="GFY15825.1"/>
    <property type="molecule type" value="Genomic_DNA"/>
</dbReference>
<keyword evidence="2" id="KW-1185">Reference proteome</keyword>
<dbReference type="AlphaFoldDB" id="A0A8X6SQZ9"/>
<reference evidence="1" key="1">
    <citation type="submission" date="2020-08" db="EMBL/GenBank/DDBJ databases">
        <title>Multicomponent nature underlies the extraordinary mechanical properties of spider dragline silk.</title>
        <authorList>
            <person name="Kono N."/>
            <person name="Nakamura H."/>
            <person name="Mori M."/>
            <person name="Yoshida Y."/>
            <person name="Ohtoshi R."/>
            <person name="Malay A.D."/>
            <person name="Moran D.A.P."/>
            <person name="Tomita M."/>
            <person name="Numata K."/>
            <person name="Arakawa K."/>
        </authorList>
    </citation>
    <scope>NUCLEOTIDE SEQUENCE</scope>
</reference>
<evidence type="ECO:0000313" key="1">
    <source>
        <dbReference type="EMBL" id="GFY15825.1"/>
    </source>
</evidence>
<dbReference type="Proteomes" id="UP000887159">
    <property type="component" value="Unassembled WGS sequence"/>
</dbReference>
<name>A0A8X6SQZ9_TRICX</name>